<dbReference type="AlphaFoldDB" id="A8WI29"/>
<dbReference type="KEGG" id="pmm:PMM1816"/>
<proteinExistence type="predicted"/>
<evidence type="ECO:0000313" key="1">
    <source>
        <dbReference type="EMBL" id="CAP16320.1"/>
    </source>
</evidence>
<gene>
    <name evidence="1" type="ordered locus">PMM1816</name>
</gene>
<dbReference type="eggNOG" id="ENOG50349X4">
    <property type="taxonomic scope" value="Bacteria"/>
</dbReference>
<name>A8WI29_PROMP</name>
<accession>A8WI29</accession>
<protein>
    <submittedName>
        <fullName evidence="1">Uncharacterized protein</fullName>
    </submittedName>
</protein>
<dbReference type="EMBL" id="BX548174">
    <property type="protein sequence ID" value="CAP16320.1"/>
    <property type="molecule type" value="Genomic_DNA"/>
</dbReference>
<dbReference type="STRING" id="59919.PMM1816"/>
<dbReference type="Proteomes" id="UP000001026">
    <property type="component" value="Chromosome"/>
</dbReference>
<sequence length="172" mass="20148">MSQRAKIYQNLLRKNLPMISIKLLKNQRKRIYQNQIIMKNEIIKRPITPVEEFEIALNKAELSDEDYELIDYIRYTSVFTQPSLVKDLKRPSKPPLLTNLCQICRKIGSEMPEHFKKVIDWSIRMSEHNTRWDGHLICAEALNVDNIPISPSHGTSLFDVLVVHKELFLGFD</sequence>
<organism evidence="1 2">
    <name type="scientific">Prochlorococcus marinus subsp. pastoris (strain CCMP1986 / NIES-2087 / MED4)</name>
    <dbReference type="NCBI Taxonomy" id="59919"/>
    <lineage>
        <taxon>Bacteria</taxon>
        <taxon>Bacillati</taxon>
        <taxon>Cyanobacteriota</taxon>
        <taxon>Cyanophyceae</taxon>
        <taxon>Synechococcales</taxon>
        <taxon>Prochlorococcaceae</taxon>
        <taxon>Prochlorococcus</taxon>
    </lineage>
</organism>
<evidence type="ECO:0000313" key="2">
    <source>
        <dbReference type="Proteomes" id="UP000001026"/>
    </source>
</evidence>
<reference evidence="1 2" key="1">
    <citation type="journal article" date="2003" name="Nature">
        <title>Genome divergence in two Prochlorococcus ecotypes reflects oceanic niche differentiation.</title>
        <authorList>
            <person name="Rocap G."/>
            <person name="Larimer F.W."/>
            <person name="Lamerdin J.E."/>
            <person name="Malfatti S."/>
            <person name="Chain P."/>
            <person name="Ahlgren N.A."/>
            <person name="Arellano A."/>
            <person name="Coleman M."/>
            <person name="Hauser L."/>
            <person name="Hess W.R."/>
            <person name="Johnson Z.I."/>
            <person name="Land M.L."/>
            <person name="Lindell D."/>
            <person name="Post A.F."/>
            <person name="Regala W."/>
            <person name="Shah M."/>
            <person name="Shaw S.L."/>
            <person name="Steglich C."/>
            <person name="Sullivan M.B."/>
            <person name="Ting C.S."/>
            <person name="Tolonen A."/>
            <person name="Webb E.A."/>
            <person name="Zinser E.R."/>
            <person name="Chisholm S.W."/>
        </authorList>
    </citation>
    <scope>NUCLEOTIDE SEQUENCE [LARGE SCALE GENOMIC DNA]</scope>
    <source>
        <strain evidence="2">CCMP1986 / NIES-2087 / MED4</strain>
    </source>
</reference>
<dbReference type="HOGENOM" id="CLU_1693922_0_0_3"/>